<gene>
    <name evidence="3" type="ORF">EHAR0213_LOCUS15747</name>
</gene>
<feature type="compositionally biased region" description="Acidic residues" evidence="2">
    <location>
        <begin position="65"/>
        <end position="78"/>
    </location>
</feature>
<protein>
    <submittedName>
        <fullName evidence="3">Uncharacterized protein</fullName>
    </submittedName>
</protein>
<evidence type="ECO:0000256" key="2">
    <source>
        <dbReference type="SAM" id="MobiDB-lite"/>
    </source>
</evidence>
<sequence length="283" mass="32762">MRRNEISMIKKQVSFGEEEVEDESFNLDLLNKFADTDSSTQHKNSKITEEPVRPKLHIETSLNSDENEEEEEESEDEKIEQNVIEIWKECEKVYETVLTEKEEETNKFLEDIASQKFERLALLKSDLKTKIEKIEVEEEKQKYEEEFNIKVAELENEIASIRVKGLTEIKSKFSRRKMSIVSKLDMESAKNKLKASLYGKDMSFLSTPSSQSFHLSPNDFGMYNKKQQIGSAQIRPDYSGKPIKTLVTPNGEVHKLPKTPNQITKGSFTFNFTNSEMKKPSQL</sequence>
<dbReference type="AlphaFoldDB" id="A0A7S3JLR3"/>
<feature type="compositionally biased region" description="Basic and acidic residues" evidence="2">
    <location>
        <begin position="46"/>
        <end position="58"/>
    </location>
</feature>
<organism evidence="3">
    <name type="scientific">Euplotes harpa</name>
    <dbReference type="NCBI Taxonomy" id="151035"/>
    <lineage>
        <taxon>Eukaryota</taxon>
        <taxon>Sar</taxon>
        <taxon>Alveolata</taxon>
        <taxon>Ciliophora</taxon>
        <taxon>Intramacronucleata</taxon>
        <taxon>Spirotrichea</taxon>
        <taxon>Hypotrichia</taxon>
        <taxon>Euplotida</taxon>
        <taxon>Euplotidae</taxon>
        <taxon>Euplotes</taxon>
    </lineage>
</organism>
<accession>A0A7S3JLR3</accession>
<dbReference type="EMBL" id="HBII01037089">
    <property type="protein sequence ID" value="CAE0356830.1"/>
    <property type="molecule type" value="Transcribed_RNA"/>
</dbReference>
<keyword evidence="1" id="KW-0175">Coiled coil</keyword>
<feature type="region of interest" description="Disordered" evidence="2">
    <location>
        <begin position="36"/>
        <end position="79"/>
    </location>
</feature>
<evidence type="ECO:0000256" key="1">
    <source>
        <dbReference type="SAM" id="Coils"/>
    </source>
</evidence>
<evidence type="ECO:0000313" key="3">
    <source>
        <dbReference type="EMBL" id="CAE0356830.1"/>
    </source>
</evidence>
<reference evidence="3" key="1">
    <citation type="submission" date="2021-01" db="EMBL/GenBank/DDBJ databases">
        <authorList>
            <person name="Corre E."/>
            <person name="Pelletier E."/>
            <person name="Niang G."/>
            <person name="Scheremetjew M."/>
            <person name="Finn R."/>
            <person name="Kale V."/>
            <person name="Holt S."/>
            <person name="Cochrane G."/>
            <person name="Meng A."/>
            <person name="Brown T."/>
            <person name="Cohen L."/>
        </authorList>
    </citation>
    <scope>NUCLEOTIDE SEQUENCE</scope>
    <source>
        <strain evidence="3">FSP1.4</strain>
    </source>
</reference>
<feature type="coiled-coil region" evidence="1">
    <location>
        <begin position="120"/>
        <end position="164"/>
    </location>
</feature>
<name>A0A7S3JLR3_9SPIT</name>
<proteinExistence type="predicted"/>